<organism evidence="11 12">
    <name type="scientific">Stutzerimonas tarimensis</name>
    <dbReference type="NCBI Taxonomy" id="1507735"/>
    <lineage>
        <taxon>Bacteria</taxon>
        <taxon>Pseudomonadati</taxon>
        <taxon>Pseudomonadota</taxon>
        <taxon>Gammaproteobacteria</taxon>
        <taxon>Pseudomonadales</taxon>
        <taxon>Pseudomonadaceae</taxon>
        <taxon>Stutzerimonas</taxon>
    </lineage>
</organism>
<proteinExistence type="inferred from homology"/>
<evidence type="ECO:0000256" key="6">
    <source>
        <dbReference type="ARBA" id="ARBA00022679"/>
    </source>
</evidence>
<evidence type="ECO:0000313" key="11">
    <source>
        <dbReference type="EMBL" id="MFC3607321.1"/>
    </source>
</evidence>
<name>A0ABV7T2X0_9GAMM</name>
<evidence type="ECO:0000256" key="1">
    <source>
        <dbReference type="ARBA" id="ARBA00000439"/>
    </source>
</evidence>
<keyword evidence="7 10" id="KW-0119">Carbohydrate metabolism</keyword>
<reference evidence="12" key="1">
    <citation type="journal article" date="2019" name="Int. J. Syst. Evol. Microbiol.">
        <title>The Global Catalogue of Microorganisms (GCM) 10K type strain sequencing project: providing services to taxonomists for standard genome sequencing and annotation.</title>
        <authorList>
            <consortium name="The Broad Institute Genomics Platform"/>
            <consortium name="The Broad Institute Genome Sequencing Center for Infectious Disease"/>
            <person name="Wu L."/>
            <person name="Ma J."/>
        </authorList>
    </citation>
    <scope>NUCLEOTIDE SEQUENCE [LARGE SCALE GENOMIC DNA]</scope>
    <source>
        <strain evidence="12">KCTC 42447</strain>
    </source>
</reference>
<accession>A0ABV7T2X0</accession>
<dbReference type="PANTHER" id="PTHR32438">
    <property type="entry name" value="4-ALPHA-GLUCANOTRANSFERASE DPE1, CHLOROPLASTIC/AMYLOPLASTIC"/>
    <property type="match status" value="1"/>
</dbReference>
<sequence length="689" mass="75466">MSDERLAHLAEAAGLAIDWVDANARPQRVTPEVLRAVLAGLGMPADSESDISASLHKLHEDEGDGAPPPLITLDQYKPASLPGTFAPGTRFRLVREDGHQHDGQLDDQGQLPAIDQVGYHRLEIGEAQITLAVAPSACPSVAARTGNTWGLTVQLYGLRRQGDGGLGDTEALEGLARHAAMHGADALAISPVHAMFQAYPEQYSPYSPSSRLFHNVLYSAPGSILGERPLRQAIEASGLASELARLESLDLIDWPVVTETRHRLLRELYREFNHGGHPLRADFDSFRQAGGEALENHCRFEALHGQLRAPNGRPQHWRDWPDHYRDPAHAAVSRFAQDNAEEVGYHAFGQWLVARGLERAQTAARSAGMRIGLVADLAVGADGGGSQAWSRQAELLASLSVGAPPDILNGHGQSWGISAFSPNGLRDNGFRAFIEMLRCNLTHAGGMRIDHVMGLQRLWVMPVGAGPDQGAYLNYPLKDMLRLLCLEAHRHDAIILGEDLGTIPDGLREELAQRNILGMRVQLFEGHEGRLPPPHDWSKTALATTSTHDVPTLAGWWEGHDIDWRIKVGMEPEGQRAESLRQREHERSRMDDSLRAALGKDDHPLDTQEALDASVRFLGSTPAPLVLLQVEDALGLREQANMPGITEIHPNWQRRYPGESTSLLDKPEPARRLALLADARRQSPGASPE</sequence>
<keyword evidence="6 10" id="KW-0808">Transferase</keyword>
<evidence type="ECO:0000313" key="12">
    <source>
        <dbReference type="Proteomes" id="UP001595630"/>
    </source>
</evidence>
<dbReference type="RefSeq" id="WP_386362259.1">
    <property type="nucleotide sequence ID" value="NZ_JBHRXZ010000016.1"/>
</dbReference>
<dbReference type="EC" id="2.4.1.25" evidence="3 10"/>
<protein>
    <recommendedName>
        <fullName evidence="4 10">4-alpha-glucanotransferase</fullName>
        <ecNumber evidence="3 10">2.4.1.25</ecNumber>
    </recommendedName>
    <alternativeName>
        <fullName evidence="8 10">Amylomaltase</fullName>
    </alternativeName>
    <alternativeName>
        <fullName evidence="9 10">Disproportionating enzyme</fullName>
    </alternativeName>
</protein>
<evidence type="ECO:0000256" key="3">
    <source>
        <dbReference type="ARBA" id="ARBA00012560"/>
    </source>
</evidence>
<dbReference type="Pfam" id="PF02446">
    <property type="entry name" value="Glyco_hydro_77"/>
    <property type="match status" value="1"/>
</dbReference>
<dbReference type="EMBL" id="JBHRXZ010000016">
    <property type="protein sequence ID" value="MFC3607321.1"/>
    <property type="molecule type" value="Genomic_DNA"/>
</dbReference>
<evidence type="ECO:0000256" key="5">
    <source>
        <dbReference type="ARBA" id="ARBA00022676"/>
    </source>
</evidence>
<dbReference type="InterPro" id="IPR003385">
    <property type="entry name" value="Glyco_hydro_77"/>
</dbReference>
<evidence type="ECO:0000256" key="7">
    <source>
        <dbReference type="ARBA" id="ARBA00023277"/>
    </source>
</evidence>
<evidence type="ECO:0000256" key="2">
    <source>
        <dbReference type="ARBA" id="ARBA00005684"/>
    </source>
</evidence>
<gene>
    <name evidence="11" type="primary">malQ</name>
    <name evidence="11" type="ORF">ACFOMF_05970</name>
</gene>
<comment type="similarity">
    <text evidence="2 10">Belongs to the disproportionating enzyme family.</text>
</comment>
<keyword evidence="12" id="KW-1185">Reference proteome</keyword>
<dbReference type="SUPFAM" id="SSF51445">
    <property type="entry name" value="(Trans)glycosidases"/>
    <property type="match status" value="1"/>
</dbReference>
<comment type="catalytic activity">
    <reaction evidence="1 10">
        <text>Transfers a segment of a (1-&gt;4)-alpha-D-glucan to a new position in an acceptor, which may be glucose or a (1-&gt;4)-alpha-D-glucan.</text>
        <dbReference type="EC" id="2.4.1.25"/>
    </reaction>
</comment>
<evidence type="ECO:0000256" key="8">
    <source>
        <dbReference type="ARBA" id="ARBA00031423"/>
    </source>
</evidence>
<dbReference type="GO" id="GO:0004134">
    <property type="term" value="F:4-alpha-glucanotransferase activity"/>
    <property type="evidence" value="ECO:0007669"/>
    <property type="project" value="UniProtKB-EC"/>
</dbReference>
<evidence type="ECO:0000256" key="9">
    <source>
        <dbReference type="ARBA" id="ARBA00031501"/>
    </source>
</evidence>
<evidence type="ECO:0000256" key="10">
    <source>
        <dbReference type="RuleBase" id="RU361207"/>
    </source>
</evidence>
<evidence type="ECO:0000256" key="4">
    <source>
        <dbReference type="ARBA" id="ARBA00020295"/>
    </source>
</evidence>
<comment type="caution">
    <text evidence="11">The sequence shown here is derived from an EMBL/GenBank/DDBJ whole genome shotgun (WGS) entry which is preliminary data.</text>
</comment>
<dbReference type="NCBIfam" id="TIGR00217">
    <property type="entry name" value="malQ"/>
    <property type="match status" value="1"/>
</dbReference>
<dbReference type="InterPro" id="IPR017853">
    <property type="entry name" value="GH"/>
</dbReference>
<dbReference type="PANTHER" id="PTHR32438:SF5">
    <property type="entry name" value="4-ALPHA-GLUCANOTRANSFERASE DPE1, CHLOROPLASTIC_AMYLOPLASTIC"/>
    <property type="match status" value="1"/>
</dbReference>
<dbReference type="Gene3D" id="3.20.20.80">
    <property type="entry name" value="Glycosidases"/>
    <property type="match status" value="1"/>
</dbReference>
<keyword evidence="5 10" id="KW-0328">Glycosyltransferase</keyword>
<dbReference type="Proteomes" id="UP001595630">
    <property type="component" value="Unassembled WGS sequence"/>
</dbReference>